<dbReference type="GO" id="GO:0004386">
    <property type="term" value="F:helicase activity"/>
    <property type="evidence" value="ECO:0007669"/>
    <property type="project" value="UniProtKB-KW"/>
</dbReference>
<evidence type="ECO:0000256" key="3">
    <source>
        <dbReference type="ARBA" id="ARBA00022723"/>
    </source>
</evidence>
<comment type="similarity">
    <text evidence="2">In the central section; belongs to the CRISPR-associated helicase Cas3 family.</text>
</comment>
<evidence type="ECO:0000256" key="8">
    <source>
        <dbReference type="ARBA" id="ARBA00023118"/>
    </source>
</evidence>
<dbReference type="GO" id="GO:0051607">
    <property type="term" value="P:defense response to virus"/>
    <property type="evidence" value="ECO:0007669"/>
    <property type="project" value="UniProtKB-KW"/>
</dbReference>
<dbReference type="InterPro" id="IPR027417">
    <property type="entry name" value="P-loop_NTPase"/>
</dbReference>
<keyword evidence="10" id="KW-0540">Nuclease</keyword>
<evidence type="ECO:0000256" key="4">
    <source>
        <dbReference type="ARBA" id="ARBA00022741"/>
    </source>
</evidence>
<dbReference type="RefSeq" id="WP_132807900.1">
    <property type="nucleotide sequence ID" value="NZ_SMAK01000017.1"/>
</dbReference>
<evidence type="ECO:0000256" key="5">
    <source>
        <dbReference type="ARBA" id="ARBA00022801"/>
    </source>
</evidence>
<proteinExistence type="inferred from homology"/>
<name>A0A4R3LTF5_9HYPH</name>
<dbReference type="NCBIfam" id="TIGR02621">
    <property type="entry name" value="cas3_GSU0051"/>
    <property type="match status" value="1"/>
</dbReference>
<dbReference type="EMBL" id="SMAK01000017">
    <property type="protein sequence ID" value="TCT03822.1"/>
    <property type="molecule type" value="Genomic_DNA"/>
</dbReference>
<dbReference type="Pfam" id="PF22590">
    <property type="entry name" value="Cas3-like_C_2"/>
    <property type="match status" value="1"/>
</dbReference>
<dbReference type="OrthoDB" id="9815222at2"/>
<evidence type="ECO:0000256" key="2">
    <source>
        <dbReference type="ARBA" id="ARBA00009046"/>
    </source>
</evidence>
<dbReference type="Gene3D" id="1.10.3210.30">
    <property type="match status" value="1"/>
</dbReference>
<keyword evidence="10" id="KW-0255">Endonuclease</keyword>
<dbReference type="GO" id="GO:0046872">
    <property type="term" value="F:metal ion binding"/>
    <property type="evidence" value="ECO:0007669"/>
    <property type="project" value="UniProtKB-KW"/>
</dbReference>
<dbReference type="Gene3D" id="3.40.50.300">
    <property type="entry name" value="P-loop containing nucleotide triphosphate hydrolases"/>
    <property type="match status" value="2"/>
</dbReference>
<keyword evidence="6 10" id="KW-0347">Helicase</keyword>
<dbReference type="InterPro" id="IPR006935">
    <property type="entry name" value="Helicase/UvrB_N"/>
</dbReference>
<dbReference type="GO" id="GO:0016787">
    <property type="term" value="F:hydrolase activity"/>
    <property type="evidence" value="ECO:0007669"/>
    <property type="project" value="UniProtKB-KW"/>
</dbReference>
<accession>A0A4R3LTF5</accession>
<reference evidence="10 11" key="1">
    <citation type="submission" date="2019-03" db="EMBL/GenBank/DDBJ databases">
        <title>Genomic Encyclopedia of Type Strains, Phase IV (KMG-IV): sequencing the most valuable type-strain genomes for metagenomic binning, comparative biology and taxonomic classification.</title>
        <authorList>
            <person name="Goeker M."/>
        </authorList>
    </citation>
    <scope>NUCLEOTIDE SEQUENCE [LARGE SCALE GENOMIC DNA]</scope>
    <source>
        <strain evidence="10 11">DSM 19345</strain>
    </source>
</reference>
<dbReference type="SUPFAM" id="SSF52540">
    <property type="entry name" value="P-loop containing nucleoside triphosphate hydrolases"/>
    <property type="match status" value="1"/>
</dbReference>
<dbReference type="Proteomes" id="UP000295678">
    <property type="component" value="Unassembled WGS sequence"/>
</dbReference>
<feature type="domain" description="HD Cas3-type" evidence="9">
    <location>
        <begin position="781"/>
        <end position="958"/>
    </location>
</feature>
<sequence length="974" mass="106134">MSSEMISLSFDTTFKVLTGHAPMCWQRRLFERMLAGDLPDAVDLPTGIGKTSVMAIWLIARALAGAETALPRRLVYVVDRRVVVDQATAEAERLRAALEGNAEHSGALDAETTVNAPQIAAELKKRLGIEDDGSLLISTLRGGKADDRAWTYDAAAPAIIVCTVDMAGSRLLFSGYRMSRWSRSAQAGLIGVDSLIVLDEAHIAPAFHKAVQNVLELQKQTSTPVQIPALKLLPLSATSHEDGPGTVFRLEVDDYDDSLVACRTGRTRPTKRIAFEALPGVKDALRDALAERAAAFDGTSRTVLIFCNSRAVASDTADTLRKKLAKSRGVKEADLTEDVALITGARRGKERDALVEKETYRAFTYKDGERDLPTDGRTRYLVCTAAGEVGADLDADAAVMDLVPLERMIQRLGRVNRRGECAGAAPVVIRYDPAVLQVSASDREEKKAEAMRLAATKAALEALPRLDDGFDASPVHLSALDPNARRAASTPPPEIPTIEREHVEAWALTSLKDHPGRSDVEPFLRGIVDDEPQTMVAWRADVAYLARLPARKVEAALAAARLMPAEILEAPTREVAQFLRDRIKAFRREREEAQESGEESSPSLRLLALKRGRLIGRGTIADASAILEFSAAGDQRTELALDWDGKRNEEIENALAQATLLLEPTFGGLDQDGALDAKAAGRDDLHVQPKDVDVQQGLVIRLVTPASENGEAEVRLLTVPPAFDSAKAALRQYEIAPAVRRRLGLRRAWFAELPPEDEDPDDSSSVLEYWRHWDIDGETGAASQSQGLGEHQAEAKAEMGRLTLRLGLPPELADTLIRSIAIHDSGKARVIWQDGVGAPRDGRPYAKSAGRGPGAGGYRHEFGSLRDALYKEEIATALAGLSDEYRDLALHLIASHHGRARPSIPAQDEEEIFPSVLDEDALQAAIRYVCLQRRWGPWGLAWLEALFRSVDATVSRRLEKDGEADTSATREAAQ</sequence>
<dbReference type="GO" id="GO:0004519">
    <property type="term" value="F:endonuclease activity"/>
    <property type="evidence" value="ECO:0007669"/>
    <property type="project" value="UniProtKB-KW"/>
</dbReference>
<keyword evidence="5" id="KW-0378">Hydrolase</keyword>
<evidence type="ECO:0000259" key="9">
    <source>
        <dbReference type="PROSITE" id="PS51643"/>
    </source>
</evidence>
<keyword evidence="4" id="KW-0547">Nucleotide-binding</keyword>
<comment type="similarity">
    <text evidence="1">In the N-terminal section; belongs to the CRISPR-associated nuclease Cas3-HD family.</text>
</comment>
<dbReference type="InterPro" id="IPR006483">
    <property type="entry name" value="CRISPR-assoc_Cas3_HD"/>
</dbReference>
<comment type="caution">
    <text evidence="10">The sequence shown here is derived from an EMBL/GenBank/DDBJ whole genome shotgun (WGS) entry which is preliminary data.</text>
</comment>
<dbReference type="GO" id="GO:0005524">
    <property type="term" value="F:ATP binding"/>
    <property type="evidence" value="ECO:0007669"/>
    <property type="project" value="UniProtKB-KW"/>
</dbReference>
<keyword evidence="7" id="KW-0067">ATP-binding</keyword>
<dbReference type="InterPro" id="IPR054712">
    <property type="entry name" value="Cas3-like_dom"/>
</dbReference>
<dbReference type="InterPro" id="IPR013444">
    <property type="entry name" value="Helicase_Cas3_CRISPR-ass_Anaes"/>
</dbReference>
<dbReference type="GO" id="GO:0003677">
    <property type="term" value="F:DNA binding"/>
    <property type="evidence" value="ECO:0007669"/>
    <property type="project" value="InterPro"/>
</dbReference>
<dbReference type="Pfam" id="PF04851">
    <property type="entry name" value="ResIII"/>
    <property type="match status" value="1"/>
</dbReference>
<gene>
    <name evidence="10" type="ORF">EDC22_11715</name>
</gene>
<keyword evidence="8" id="KW-0051">Antiviral defense</keyword>
<dbReference type="InterPro" id="IPR038257">
    <property type="entry name" value="CRISPR-assoc_Cas3_HD_sf"/>
</dbReference>
<dbReference type="AlphaFoldDB" id="A0A4R3LTF5"/>
<keyword evidence="3" id="KW-0479">Metal-binding</keyword>
<protein>
    <submittedName>
        <fullName evidence="10">CRISPR-associated endonuclease/helicase Cas3</fullName>
    </submittedName>
</protein>
<evidence type="ECO:0000256" key="6">
    <source>
        <dbReference type="ARBA" id="ARBA00022806"/>
    </source>
</evidence>
<dbReference type="PROSITE" id="PS51643">
    <property type="entry name" value="HD_CAS3"/>
    <property type="match status" value="1"/>
</dbReference>
<evidence type="ECO:0000256" key="1">
    <source>
        <dbReference type="ARBA" id="ARBA00006847"/>
    </source>
</evidence>
<organism evidence="10 11">
    <name type="scientific">Tepidamorphus gemmatus</name>
    <dbReference type="NCBI Taxonomy" id="747076"/>
    <lineage>
        <taxon>Bacteria</taxon>
        <taxon>Pseudomonadati</taxon>
        <taxon>Pseudomonadota</taxon>
        <taxon>Alphaproteobacteria</taxon>
        <taxon>Hyphomicrobiales</taxon>
        <taxon>Tepidamorphaceae</taxon>
        <taxon>Tepidamorphus</taxon>
    </lineage>
</organism>
<evidence type="ECO:0000256" key="7">
    <source>
        <dbReference type="ARBA" id="ARBA00022840"/>
    </source>
</evidence>
<evidence type="ECO:0000313" key="11">
    <source>
        <dbReference type="Proteomes" id="UP000295678"/>
    </source>
</evidence>
<keyword evidence="11" id="KW-1185">Reference proteome</keyword>
<evidence type="ECO:0000313" key="10">
    <source>
        <dbReference type="EMBL" id="TCT03822.1"/>
    </source>
</evidence>